<evidence type="ECO:0000313" key="2">
    <source>
        <dbReference type="Proteomes" id="UP000248741"/>
    </source>
</evidence>
<reference evidence="1 2" key="1">
    <citation type="submission" date="2018-06" db="EMBL/GenBank/DDBJ databases">
        <authorList>
            <consortium name="Pathogen Informatics"/>
            <person name="Doyle S."/>
        </authorList>
    </citation>
    <scope>NUCLEOTIDE SEQUENCE [LARGE SCALE GENOMIC DNA]</scope>
    <source>
        <strain evidence="1 2">NCTC7908</strain>
    </source>
</reference>
<protein>
    <submittedName>
        <fullName evidence="1">Uncharacterized protein</fullName>
    </submittedName>
</protein>
<proteinExistence type="predicted"/>
<evidence type="ECO:0000313" key="1">
    <source>
        <dbReference type="EMBL" id="SQG50082.1"/>
    </source>
</evidence>
<dbReference type="Proteomes" id="UP000248741">
    <property type="component" value="Chromosome 1"/>
</dbReference>
<dbReference type="AlphaFoldDB" id="A0ABD7MQR7"/>
<name>A0ABD7MQR7_CORUL</name>
<dbReference type="EMBL" id="LS483400">
    <property type="protein sequence ID" value="SQG50082.1"/>
    <property type="molecule type" value="Genomic_DNA"/>
</dbReference>
<organism evidence="1 2">
    <name type="scientific">Corynebacterium ulcerans</name>
    <dbReference type="NCBI Taxonomy" id="65058"/>
    <lineage>
        <taxon>Bacteria</taxon>
        <taxon>Bacillati</taxon>
        <taxon>Actinomycetota</taxon>
        <taxon>Actinomycetes</taxon>
        <taxon>Mycobacteriales</taxon>
        <taxon>Corynebacteriaceae</taxon>
        <taxon>Corynebacterium</taxon>
    </lineage>
</organism>
<accession>A0ABD7MQR7</accession>
<sequence length="49" mass="5526">MELGASVHSVKIVSCLLRTSEQDVFEETVYTVWGCYADLFLLLGMKVFP</sequence>
<gene>
    <name evidence="1" type="ORF">NCTC7908_00316</name>
</gene>